<name>A0A3P3TCF6_9BACL</name>
<gene>
    <name evidence="1" type="ORF">EHV15_34880</name>
</gene>
<protein>
    <submittedName>
        <fullName evidence="1">Uncharacterized protein</fullName>
    </submittedName>
</protein>
<evidence type="ECO:0000313" key="2">
    <source>
        <dbReference type="Proteomes" id="UP000267017"/>
    </source>
</evidence>
<evidence type="ECO:0000313" key="1">
    <source>
        <dbReference type="EMBL" id="RRJ54778.1"/>
    </source>
</evidence>
<sequence>MTPSMNHLQSYLTSRKDTMLRSLNMLERSAYLDDNGMNFLPDSILESGKLNINRLDLCLSFKGYRLEQIIEDVRFIQKSYSHLFTEAELHLLNNYTISIRESFANITEIINFRKEQISLWKEELADAMDGKTTQSEQPINLLLQLLSIDDQQCVKLMEELNAFQRSENLIKDFTVKIWKEQLTSPHQYQEGQPFKFVAHCLTQDINFLEDETISQPLLSASLLTEKHLGTYRYNYGFIYPVNFDNLFLISKADLYSNIFETENSAVDFFYHEHIGENQILMFTDQRSTKTMTPEQVELDCLNRTQAENGELLNYDNRRIYSEILLYNNEANRRLAVFCIISGDRYYNGGFIRAREIADKLKLDLLVIDKAIYRERLGLTCLTEKEHQDIIEKLTSKCIELSLQRDNGNHYDRMRNEIRIYAESPEGKWNPCSLMDFEIHNIYQKSRSCKSEEEFNDCLLHEMTVTADKYRALNRSNSNVSSFS</sequence>
<dbReference type="EMBL" id="RRCN01000002">
    <property type="protein sequence ID" value="RRJ54778.1"/>
    <property type="molecule type" value="Genomic_DNA"/>
</dbReference>
<reference evidence="1 2" key="1">
    <citation type="submission" date="2018-11" db="EMBL/GenBank/DDBJ databases">
        <title>Genome sequencing of Paenibacillus sp. KCOM 3021 (= ChDC PVNT-B20).</title>
        <authorList>
            <person name="Kook J.-K."/>
            <person name="Park S.-N."/>
            <person name="Lim Y.K."/>
        </authorList>
    </citation>
    <scope>NUCLEOTIDE SEQUENCE [LARGE SCALE GENOMIC DNA]</scope>
    <source>
        <strain evidence="1 2">KCOM 3021</strain>
    </source>
</reference>
<dbReference type="Proteomes" id="UP000267017">
    <property type="component" value="Unassembled WGS sequence"/>
</dbReference>
<comment type="caution">
    <text evidence="1">The sequence shown here is derived from an EMBL/GenBank/DDBJ whole genome shotgun (WGS) entry which is preliminary data.</text>
</comment>
<proteinExistence type="predicted"/>
<dbReference type="AlphaFoldDB" id="A0A3P3TCF6"/>
<accession>A0A3P3TCF6</accession>
<keyword evidence="2" id="KW-1185">Reference proteome</keyword>
<dbReference type="RefSeq" id="WP_128635862.1">
    <property type="nucleotide sequence ID" value="NZ_RRCN01000002.1"/>
</dbReference>
<organism evidence="1 2">
    <name type="scientific">Paenibacillus oralis</name>
    <dbReference type="NCBI Taxonomy" id="2490856"/>
    <lineage>
        <taxon>Bacteria</taxon>
        <taxon>Bacillati</taxon>
        <taxon>Bacillota</taxon>
        <taxon>Bacilli</taxon>
        <taxon>Bacillales</taxon>
        <taxon>Paenibacillaceae</taxon>
        <taxon>Paenibacillus</taxon>
    </lineage>
</organism>